<dbReference type="InterPro" id="IPR002204">
    <property type="entry name" value="3-OH-isobutyrate_DH-rel_CS"/>
</dbReference>
<dbReference type="InterPro" id="IPR006115">
    <property type="entry name" value="6PGDH_NADP-bd"/>
</dbReference>
<dbReference type="Gene3D" id="1.10.1040.10">
    <property type="entry name" value="N-(1-d-carboxylethyl)-l-norvaline Dehydrogenase, domain 2"/>
    <property type="match status" value="1"/>
</dbReference>
<keyword evidence="7" id="KW-1185">Reference proteome</keyword>
<dbReference type="PANTHER" id="PTHR22981">
    <property type="entry name" value="3-HYDROXYISOBUTYRATE DEHYDROGENASE-RELATED"/>
    <property type="match status" value="1"/>
</dbReference>
<dbReference type="EMBL" id="RJKX01000014">
    <property type="protein sequence ID" value="ROP90539.1"/>
    <property type="molecule type" value="Genomic_DNA"/>
</dbReference>
<dbReference type="AlphaFoldDB" id="A0A3N1LI74"/>
<dbReference type="InterPro" id="IPR013328">
    <property type="entry name" value="6PGD_dom2"/>
</dbReference>
<evidence type="ECO:0000256" key="2">
    <source>
        <dbReference type="ARBA" id="ARBA00023027"/>
    </source>
</evidence>
<dbReference type="InterPro" id="IPR008927">
    <property type="entry name" value="6-PGluconate_DH-like_C_sf"/>
</dbReference>
<evidence type="ECO:0000313" key="6">
    <source>
        <dbReference type="EMBL" id="ROP90539.1"/>
    </source>
</evidence>
<dbReference type="InterPro" id="IPR029154">
    <property type="entry name" value="HIBADH-like_NADP-bd"/>
</dbReference>
<dbReference type="PIRSF" id="PIRSF000103">
    <property type="entry name" value="HIBADH"/>
    <property type="match status" value="1"/>
</dbReference>
<protein>
    <submittedName>
        <fullName evidence="6">3-hydroxyisobutyrate dehydrogenase</fullName>
    </submittedName>
</protein>
<keyword evidence="2" id="KW-0520">NAD</keyword>
<evidence type="ECO:0000313" key="7">
    <source>
        <dbReference type="Proteomes" id="UP000278222"/>
    </source>
</evidence>
<reference evidence="6 7" key="1">
    <citation type="submission" date="2018-11" db="EMBL/GenBank/DDBJ databases">
        <title>Genomic Encyclopedia of Type Strains, Phase IV (KMG-IV): sequencing the most valuable type-strain genomes for metagenomic binning, comparative biology and taxonomic classification.</title>
        <authorList>
            <person name="Goeker M."/>
        </authorList>
    </citation>
    <scope>NUCLEOTIDE SEQUENCE [LARGE SCALE GENOMIC DNA]</scope>
    <source>
        <strain evidence="6 7">DSM 5900</strain>
    </source>
</reference>
<dbReference type="Gene3D" id="3.40.50.720">
    <property type="entry name" value="NAD(P)-binding Rossmann-like Domain"/>
    <property type="match status" value="1"/>
</dbReference>
<proteinExistence type="predicted"/>
<organism evidence="6 7">
    <name type="scientific">Stella humosa</name>
    <dbReference type="NCBI Taxonomy" id="94"/>
    <lineage>
        <taxon>Bacteria</taxon>
        <taxon>Pseudomonadati</taxon>
        <taxon>Pseudomonadota</taxon>
        <taxon>Alphaproteobacteria</taxon>
        <taxon>Rhodospirillales</taxon>
        <taxon>Stellaceae</taxon>
        <taxon>Stella</taxon>
    </lineage>
</organism>
<evidence type="ECO:0000256" key="1">
    <source>
        <dbReference type="ARBA" id="ARBA00023002"/>
    </source>
</evidence>
<dbReference type="Pfam" id="PF14833">
    <property type="entry name" value="NAD_binding_11"/>
    <property type="match status" value="1"/>
</dbReference>
<feature type="domain" description="6-phosphogluconate dehydrogenase NADP-binding" evidence="4">
    <location>
        <begin position="8"/>
        <end position="172"/>
    </location>
</feature>
<evidence type="ECO:0000256" key="3">
    <source>
        <dbReference type="PIRSR" id="PIRSR000103-1"/>
    </source>
</evidence>
<dbReference type="GO" id="GO:0016616">
    <property type="term" value="F:oxidoreductase activity, acting on the CH-OH group of donors, NAD or NADP as acceptor"/>
    <property type="evidence" value="ECO:0007669"/>
    <property type="project" value="TreeGrafter"/>
</dbReference>
<dbReference type="GO" id="GO:0051287">
    <property type="term" value="F:NAD binding"/>
    <property type="evidence" value="ECO:0007669"/>
    <property type="project" value="InterPro"/>
</dbReference>
<dbReference type="GO" id="GO:0016054">
    <property type="term" value="P:organic acid catabolic process"/>
    <property type="evidence" value="ECO:0007669"/>
    <property type="project" value="UniProtKB-ARBA"/>
</dbReference>
<name>A0A3N1LI74_9PROT</name>
<dbReference type="InterPro" id="IPR036291">
    <property type="entry name" value="NAD(P)-bd_dom_sf"/>
</dbReference>
<dbReference type="Proteomes" id="UP000278222">
    <property type="component" value="Unassembled WGS sequence"/>
</dbReference>
<comment type="caution">
    <text evidence="6">The sequence shown here is derived from an EMBL/GenBank/DDBJ whole genome shotgun (WGS) entry which is preliminary data.</text>
</comment>
<keyword evidence="1" id="KW-0560">Oxidoreductase</keyword>
<dbReference type="PANTHER" id="PTHR22981:SF7">
    <property type="entry name" value="3-HYDROXYISOBUTYRATE DEHYDROGENASE, MITOCHONDRIAL"/>
    <property type="match status" value="1"/>
</dbReference>
<feature type="active site" evidence="3">
    <location>
        <position position="181"/>
    </location>
</feature>
<evidence type="ECO:0000259" key="4">
    <source>
        <dbReference type="Pfam" id="PF03446"/>
    </source>
</evidence>
<dbReference type="Pfam" id="PF03446">
    <property type="entry name" value="NAD_binding_2"/>
    <property type="match status" value="1"/>
</dbReference>
<dbReference type="InterPro" id="IPR015815">
    <property type="entry name" value="HIBADH-related"/>
</dbReference>
<dbReference type="GO" id="GO:0050661">
    <property type="term" value="F:NADP binding"/>
    <property type="evidence" value="ECO:0007669"/>
    <property type="project" value="InterPro"/>
</dbReference>
<evidence type="ECO:0000259" key="5">
    <source>
        <dbReference type="Pfam" id="PF14833"/>
    </source>
</evidence>
<dbReference type="PROSITE" id="PS00895">
    <property type="entry name" value="3_HYDROXYISOBUT_DH"/>
    <property type="match status" value="1"/>
</dbReference>
<sequence length="302" mass="31109">MVANQAEQVGFVGLGMMGEPMVKRLLGAGHRVALADADPARLAVFAGEAAASRPPTLAAMGEACPVVITMLPNGRIVEDVVFGRDGANDGLVAGLAAGSVVVDMSSSSPVGTRALGQRLAERGIRLVDAPVSGGVKRAVDGSLAIMAGGDAADVDRLRPIFAALGRQVFHTGPVGTGHAMKALNNYLSAAGLLAAGEAMLIGQKFGLAAETMVDVWNASTGRNNATEVKFKPFIIPKTWAAGFSMGLMVKDLRTALEVAEATGEPADFARLCTEIWAAAEAKVGPGADHTEIVRYLDEMDGD</sequence>
<dbReference type="SUPFAM" id="SSF48179">
    <property type="entry name" value="6-phosphogluconate dehydrogenase C-terminal domain-like"/>
    <property type="match status" value="1"/>
</dbReference>
<dbReference type="SUPFAM" id="SSF51735">
    <property type="entry name" value="NAD(P)-binding Rossmann-fold domains"/>
    <property type="match status" value="1"/>
</dbReference>
<gene>
    <name evidence="6" type="ORF">EDC65_2389</name>
</gene>
<dbReference type="RefSeq" id="WP_123689951.1">
    <property type="nucleotide sequence ID" value="NZ_AP019700.1"/>
</dbReference>
<dbReference type="OrthoDB" id="7340804at2"/>
<feature type="domain" description="3-hydroxyisobutyrate dehydrogenase-like NAD-binding" evidence="5">
    <location>
        <begin position="175"/>
        <end position="296"/>
    </location>
</feature>
<accession>A0A3N1LI74</accession>